<evidence type="ECO:0000313" key="2">
    <source>
        <dbReference type="RefSeq" id="XP_033455219.1"/>
    </source>
</evidence>
<proteinExistence type="predicted"/>
<dbReference type="Proteomes" id="UP000504637">
    <property type="component" value="Unplaced"/>
</dbReference>
<dbReference type="GeneID" id="54361332"/>
<dbReference type="AlphaFoldDB" id="A0A6J3LRD1"/>
<accession>A0A6J3LRD1</accession>
<gene>
    <name evidence="2" type="ORF">K489DRAFT_374518</name>
</gene>
<reference evidence="2" key="2">
    <citation type="submission" date="2020-04" db="EMBL/GenBank/DDBJ databases">
        <authorList>
            <consortium name="NCBI Genome Project"/>
        </authorList>
    </citation>
    <scope>NUCLEOTIDE SEQUENCE</scope>
    <source>
        <strain evidence="2">CBS 342.82</strain>
    </source>
</reference>
<reference evidence="2" key="1">
    <citation type="submission" date="2020-01" db="EMBL/GenBank/DDBJ databases">
        <authorList>
            <consortium name="DOE Joint Genome Institute"/>
            <person name="Haridas S."/>
            <person name="Albert R."/>
            <person name="Binder M."/>
            <person name="Bloem J."/>
            <person name="Labutti K."/>
            <person name="Salamov A."/>
            <person name="Andreopoulos B."/>
            <person name="Baker S.E."/>
            <person name="Barry K."/>
            <person name="Bills G."/>
            <person name="Bluhm B.H."/>
            <person name="Cannon C."/>
            <person name="Castanera R."/>
            <person name="Culley D.E."/>
            <person name="Daum C."/>
            <person name="Ezra D."/>
            <person name="Gonzalez J.B."/>
            <person name="Henrissat B."/>
            <person name="Kuo A."/>
            <person name="Liang C."/>
            <person name="Lipzen A."/>
            <person name="Lutzoni F."/>
            <person name="Magnuson J."/>
            <person name="Mondo S."/>
            <person name="Nolan M."/>
            <person name="Ohm R."/>
            <person name="Pangilinan J."/>
            <person name="Park H.-J."/>
            <person name="Ramirez L."/>
            <person name="Alfaro M."/>
            <person name="Sun H."/>
            <person name="Tritt A."/>
            <person name="Yoshinaga Y."/>
            <person name="Zwiers L.-H."/>
            <person name="Turgeon B.G."/>
            <person name="Goodwin S.B."/>
            <person name="Spatafora J.W."/>
            <person name="Crous P.W."/>
            <person name="Grigoriev I.V."/>
        </authorList>
    </citation>
    <scope>NUCLEOTIDE SEQUENCE</scope>
    <source>
        <strain evidence="2">CBS 342.82</strain>
    </source>
</reference>
<dbReference type="RefSeq" id="XP_033455219.1">
    <property type="nucleotide sequence ID" value="XM_033603532.1"/>
</dbReference>
<sequence length="274" mass="32126">MNKSRRALSENGLRLNRYRMQMSTQVAERLAANVANFNPLGDDGKPLEDKHRRRIDTVLQRAFNRVSRSAQKQVLVLAASDQSALQIPNAVKYHTPDYLIERLRTTMLDRWRRILYQRSPHFADFRATEPVLPKWIDETKLCEYFCIYEHCSKPNQTYETSEILVEHFKAEHAQNLWACGECPHLEAFTDPGDYKQHLMEHFRGSSEERVKFVDDLPAAIHFLRQRVPYEVACCLFCGFQPNIMQEHISANKLQEEIRNHMMKHMKSLAYSGLM</sequence>
<organism evidence="2">
    <name type="scientific">Dissoconium aciculare CBS 342.82</name>
    <dbReference type="NCBI Taxonomy" id="1314786"/>
    <lineage>
        <taxon>Eukaryota</taxon>
        <taxon>Fungi</taxon>
        <taxon>Dikarya</taxon>
        <taxon>Ascomycota</taxon>
        <taxon>Pezizomycotina</taxon>
        <taxon>Dothideomycetes</taxon>
        <taxon>Dothideomycetidae</taxon>
        <taxon>Mycosphaerellales</taxon>
        <taxon>Dissoconiaceae</taxon>
        <taxon>Dissoconium</taxon>
    </lineage>
</organism>
<evidence type="ECO:0000313" key="1">
    <source>
        <dbReference type="Proteomes" id="UP000504637"/>
    </source>
</evidence>
<name>A0A6J3LRD1_9PEZI</name>
<keyword evidence="1" id="KW-1185">Reference proteome</keyword>
<protein>
    <submittedName>
        <fullName evidence="2">Uncharacterized protein</fullName>
    </submittedName>
</protein>
<reference evidence="2" key="3">
    <citation type="submission" date="2025-08" db="UniProtKB">
        <authorList>
            <consortium name="RefSeq"/>
        </authorList>
    </citation>
    <scope>IDENTIFICATION</scope>
    <source>
        <strain evidence="2">CBS 342.82</strain>
    </source>
</reference>